<name>A0A2U1J3D7_SMIAN</name>
<dbReference type="EMBL" id="MBFU01000430">
    <property type="protein sequence ID" value="PVZ99569.1"/>
    <property type="molecule type" value="Genomic_DNA"/>
</dbReference>
<dbReference type="SUPFAM" id="SSF52540">
    <property type="entry name" value="P-loop containing nucleoside triphosphate hydrolases"/>
    <property type="match status" value="1"/>
</dbReference>
<dbReference type="Gene3D" id="1.20.58.530">
    <property type="match status" value="1"/>
</dbReference>
<evidence type="ECO:0000256" key="7">
    <source>
        <dbReference type="ARBA" id="ARBA00022989"/>
    </source>
</evidence>
<keyword evidence="10 12" id="KW-0505">Motor protein</keyword>
<dbReference type="InterPro" id="IPR027417">
    <property type="entry name" value="P-loop_NTPase"/>
</dbReference>
<feature type="compositionally biased region" description="Basic and acidic residues" evidence="13">
    <location>
        <begin position="36"/>
        <end position="45"/>
    </location>
</feature>
<feature type="transmembrane region" description="Helical" evidence="14">
    <location>
        <begin position="1749"/>
        <end position="1770"/>
    </location>
</feature>
<comment type="caution">
    <text evidence="18">The sequence shown here is derived from an EMBL/GenBank/DDBJ whole genome shotgun (WGS) entry which is preliminary data.</text>
</comment>
<keyword evidence="9 14" id="KW-0472">Membrane</keyword>
<dbReference type="Gene3D" id="3.90.550.10">
    <property type="entry name" value="Spore Coat Polysaccharide Biosynthesis Protein SpsA, Chain A"/>
    <property type="match status" value="1"/>
</dbReference>
<keyword evidence="11" id="KW-0325">Glycoprotein</keyword>
<dbReference type="GO" id="GO:0004100">
    <property type="term" value="F:chitin synthase activity"/>
    <property type="evidence" value="ECO:0007669"/>
    <property type="project" value="UniProtKB-EC"/>
</dbReference>
<comment type="subcellular location">
    <subcellularLocation>
        <location evidence="1">Cell membrane</location>
        <topology evidence="1">Multi-pass membrane protein</topology>
    </subcellularLocation>
</comment>
<dbReference type="PANTHER" id="PTHR22914:SF13">
    <property type="entry name" value="CHITIN SYNTHASE"/>
    <property type="match status" value="1"/>
</dbReference>
<evidence type="ECO:0000256" key="14">
    <source>
        <dbReference type="SAM" id="Phobius"/>
    </source>
</evidence>
<dbReference type="InterPro" id="IPR029044">
    <property type="entry name" value="Nucleotide-diphossugar_trans"/>
</dbReference>
<keyword evidence="5" id="KW-0808">Transferase</keyword>
<evidence type="ECO:0000256" key="6">
    <source>
        <dbReference type="ARBA" id="ARBA00022692"/>
    </source>
</evidence>
<keyword evidence="6 14" id="KW-0812">Transmembrane</keyword>
<dbReference type="GO" id="GO:0006031">
    <property type="term" value="P:chitin biosynthetic process"/>
    <property type="evidence" value="ECO:0007669"/>
    <property type="project" value="TreeGrafter"/>
</dbReference>
<dbReference type="InterPro" id="IPR036961">
    <property type="entry name" value="Kinesin_motor_dom_sf"/>
</dbReference>
<dbReference type="SMART" id="SM00242">
    <property type="entry name" value="MYSc"/>
    <property type="match status" value="1"/>
</dbReference>
<evidence type="ECO:0000256" key="10">
    <source>
        <dbReference type="ARBA" id="ARBA00023175"/>
    </source>
</evidence>
<dbReference type="EC" id="2.4.1.16" evidence="2"/>
<evidence type="ECO:0000313" key="19">
    <source>
        <dbReference type="Proteomes" id="UP000245591"/>
    </source>
</evidence>
<feature type="transmembrane region" description="Helical" evidence="14">
    <location>
        <begin position="1782"/>
        <end position="1803"/>
    </location>
</feature>
<feature type="transmembrane region" description="Helical" evidence="14">
    <location>
        <begin position="1361"/>
        <end position="1380"/>
    </location>
</feature>
<dbReference type="InterPro" id="IPR001199">
    <property type="entry name" value="Cyt_B5-like_heme/steroid-bd"/>
</dbReference>
<dbReference type="InterPro" id="IPR004835">
    <property type="entry name" value="Chitin_synth"/>
</dbReference>
<dbReference type="Gene3D" id="1.20.120.720">
    <property type="entry name" value="Myosin VI head, motor domain, U50 subdomain"/>
    <property type="match status" value="1"/>
</dbReference>
<feature type="compositionally biased region" description="Basic residues" evidence="13">
    <location>
        <begin position="22"/>
        <end position="35"/>
    </location>
</feature>
<comment type="similarity">
    <text evidence="12">Belongs to the TRAFAC class myosin-kinesin ATPase superfamily. Myosin family.</text>
</comment>
<keyword evidence="4" id="KW-0328">Glycosyltransferase</keyword>
<dbReference type="InterPro" id="IPR014876">
    <property type="entry name" value="DEK_C"/>
</dbReference>
<evidence type="ECO:0000313" key="18">
    <source>
        <dbReference type="EMBL" id="PVZ99569.1"/>
    </source>
</evidence>
<dbReference type="Gene3D" id="3.40.850.10">
    <property type="entry name" value="Kinesin motor domain"/>
    <property type="match status" value="1"/>
</dbReference>
<keyword evidence="12" id="KW-0009">Actin-binding</keyword>
<feature type="transmembrane region" description="Helical" evidence="14">
    <location>
        <begin position="1810"/>
        <end position="1833"/>
    </location>
</feature>
<dbReference type="PRINTS" id="PR00193">
    <property type="entry name" value="MYOSINHEAVY"/>
</dbReference>
<feature type="binding site" evidence="12">
    <location>
        <begin position="268"/>
        <end position="275"/>
    </location>
    <ligand>
        <name>ATP</name>
        <dbReference type="ChEBI" id="CHEBI:30616"/>
    </ligand>
</feature>
<dbReference type="InterPro" id="IPR036400">
    <property type="entry name" value="Cyt_B5-like_heme/steroid_sf"/>
</dbReference>
<dbReference type="Pfam" id="PF00173">
    <property type="entry name" value="Cyt-b5"/>
    <property type="match status" value="1"/>
</dbReference>
<accession>A0A2U1J3D7</accession>
<evidence type="ECO:0000256" key="13">
    <source>
        <dbReference type="SAM" id="MobiDB-lite"/>
    </source>
</evidence>
<evidence type="ECO:0000259" key="17">
    <source>
        <dbReference type="PROSITE" id="PS51998"/>
    </source>
</evidence>
<keyword evidence="19" id="KW-1185">Reference proteome</keyword>
<dbReference type="SUPFAM" id="SSF55856">
    <property type="entry name" value="Cytochrome b5-like heme/steroid binding domain"/>
    <property type="match status" value="1"/>
</dbReference>
<feature type="compositionally biased region" description="Low complexity" evidence="13">
    <location>
        <begin position="96"/>
        <end position="131"/>
    </location>
</feature>
<keyword evidence="12" id="KW-0067">ATP-binding</keyword>
<dbReference type="Gene3D" id="1.10.10.60">
    <property type="entry name" value="Homeodomain-like"/>
    <property type="match status" value="1"/>
</dbReference>
<keyword evidence="12" id="KW-0547">Nucleotide-binding</keyword>
<dbReference type="InterPro" id="IPR001609">
    <property type="entry name" value="Myosin_head_motor_dom-like"/>
</dbReference>
<dbReference type="Pfam" id="PF00063">
    <property type="entry name" value="Myosin_head"/>
    <property type="match status" value="1"/>
</dbReference>
<feature type="compositionally biased region" description="Polar residues" evidence="13">
    <location>
        <begin position="67"/>
        <end position="80"/>
    </location>
</feature>
<dbReference type="GO" id="GO:0003774">
    <property type="term" value="F:cytoskeletal motor activity"/>
    <property type="evidence" value="ECO:0007669"/>
    <property type="project" value="UniProtKB-UniRule"/>
</dbReference>
<proteinExistence type="inferred from homology"/>
<feature type="compositionally biased region" description="Basic and acidic residues" evidence="13">
    <location>
        <begin position="81"/>
        <end position="95"/>
    </location>
</feature>
<dbReference type="Pfam" id="PF03142">
    <property type="entry name" value="Chitin_synth_2"/>
    <property type="match status" value="1"/>
</dbReference>
<evidence type="ECO:0000256" key="3">
    <source>
        <dbReference type="ARBA" id="ARBA00022475"/>
    </source>
</evidence>
<keyword evidence="8 12" id="KW-0518">Myosin</keyword>
<sequence>MSDSKNFGNTLDKDFGIESPKNKPKRNPSKSKPKIQKNEAELEKNSKKKGKQNAQSINKEQTETSRTKSSSPSENDNPQNLEKRKLISKSEKEKNPNSSSSDNDANISIERNTSITSIKSTKTNNTSISTNFEGVNEHNLPTSNMALNDPGSEEALLMAIRLCHKFMQPYFKIQSSVLLACLPKMDSNTENMLYNIQASQLCSQAYLSEHENHSAEAGGLYIPNFTSNIGLTGYQKLMTKRPHIYKMVTDAYFHLRRLEQNQLFILSGVSGSGKSKTENDILTQIGYLASLGNKHTTKKIKQMDAVSSIVEAFAHAATKESTSSTRCGIWREVQFNKRGRVIGHKLVVFGLDRWRTTGPPSKERNFNVFYYLIHGFSHKSMNKLQLSSDEEKYNYLKLETVDEILDPGQQENVKLPEISKTICIAMYDDLVQSLIDCGFDTKLINGTFQLLSAILHLGNCEFVDLIGVSEAASSKNRNELEITARLLGVAPRALETSLAYKTTMVGGDLCTVFMNSWGAARQRDEFARLLYHLLFMWLVDTLNKNLCTGESVNQIAILNMYGVELLPKTVYKAEITDLIEQASTFEQFMVNMANEQLYGYVLKEIFSNSVGISKDMSEDILANKSVPYIHRLDTLTLLCGKKREQQGGMVATMENHTCDKDVSENDLILLKTLMRYHGEHVSYIDGPTKKPKKNSPLIFGINHYMGPQKYSIDGFSKHNGDQLVSTDFISLFQQSSQNRFMQLLFGTDFIRMYLHPNKQSTVLEAHISSNLPTRPTVQLPVRHPGATPNNNISNTIEMSNRIVATELELIDVNNPPVTQIAEVSSAMNNIFAACDTYKSWHVIHLRPDDPQRTLDTLGKEKPFDKDFVGHQIVSLAVNDISEKRDSKEFTISIKIEDFLSRYSELYKINTSSAKVVQIDDFANSCGWKDREDYIVGKSKIYIAEEPWQQLEIRLRAKEKKQSSEKKITRNNKVLFDMLQDNESANRNKFEEKQKLLDNTENDDENSDREEIIRNIMDDVDIYYGEPAFEDNDSSWEYDKFDEGEEHIEDIPTTYSRKCWSNTAEYLTLWIPKSILKKGGMKRPDIQMAWREKVAICILIGFLWMVLLFFIVGLGLIMCPKQYVYGIDEVSSHVTKDDAYIALRGNVYDITNFINVAHGFSRGGATIDDMIYFAGHDVNASFPLSIRSACPELVTEKTDPNWKMYPKNDPETDALFPFIHRAGMQTGEELPNQNFYFDYVVPKLALYKKGELVWKPNFVDQMHKKYGKYWRILNGEVFNLNGYFETKNALENAGQRKWSYLNTFVETVFDDGGARNTDITNYWNRIPIARNELDANYKCLKRLFYVGKVDTRKSFRCLFPNYLLLAFACALMLVILIKFLASLQLTPRRKPQKHDKFVICQVPCYTEGEDSLKKTINGLSLLNYDDKHKLLFIICDGNIVGSGNDRPTPRIVLDILGVDLKLEPMPLSFKAIGEGSKQHNMAKVYAGLYQFEGHIVPYIVVAKIGKPSEKSRPGNRGKRDSQMILLHFLNKVHFDLPMSPLDLEIYHQMKNVIGIHPNLYEYILMVDADTVVSPESLNRLVACMVHDSKVVGICGETKISNEDYSWTTMIQVYEYFISHHMAKAFESIFGSVTCLPGCFSMYRVRSPNGAPLIVSKEIVRDYSENIVDTLHKKNLLSLGEDRYLTTLIMKYFPQYKTKFTNDATCKTTVPDSWSVLLSQRRRWINSTIHNLVELVFLPELCGFCFFSMRFVVFIDLFGTLTMPCTVVYLLYLLYLTVSKTADVGYISLILIGVIYGFQAIIFILRRQWQHIGWMIIYILAYPLWSFYIPIYSFWHFDDFSWGNTRIVVGEGGKRQLVVSEKEKFNPAEIPMRTWSEHESILLEKHHHIQAMGMLARDIEIDLENSVEEIELNSNSDNVRFYNTGSPYSHGHEYGSNLYHTQSMHGEQLFEFLNAPENIRVMSPAPQAQDIHQNYNEFNGQIPVSSTPEAIFRAPSPFIPVVEGENGLQGNPAPYYNAHTPAQYIPVGLGSGVYPENDVTRSHFVNLNEHNMAASASMIQSNQYMDRNVDQVQYSQNMYSGSQNGNNFYNNPALTPGLGPVVYGMPNPTFHHNWAPMSPQLYDHSADFNPHFVGGQQIYQQYGNGVHMSNMNIPGNYNEGNNDMQSNGDIRLPLEAEIEVHIKSILGNSDLNQITIKQVRQTLEQIFGADLSSKRDFINKTIQDYLQG</sequence>
<dbReference type="GO" id="GO:0005524">
    <property type="term" value="F:ATP binding"/>
    <property type="evidence" value="ECO:0007669"/>
    <property type="project" value="UniProtKB-UniRule"/>
</dbReference>
<evidence type="ECO:0000256" key="1">
    <source>
        <dbReference type="ARBA" id="ARBA00004651"/>
    </source>
</evidence>
<gene>
    <name evidence="18" type="ORF">BB558_004398</name>
</gene>
<evidence type="ECO:0000256" key="9">
    <source>
        <dbReference type="ARBA" id="ARBA00023136"/>
    </source>
</evidence>
<evidence type="ECO:0000256" key="12">
    <source>
        <dbReference type="PROSITE-ProRule" id="PRU00782"/>
    </source>
</evidence>
<protein>
    <recommendedName>
        <fullName evidence="2">chitin synthase</fullName>
        <ecNumber evidence="2">2.4.1.16</ecNumber>
    </recommendedName>
</protein>
<evidence type="ECO:0000259" key="16">
    <source>
        <dbReference type="PROSITE" id="PS51456"/>
    </source>
</evidence>
<reference evidence="18 19" key="1">
    <citation type="journal article" date="2018" name="MBio">
        <title>Comparative Genomics Reveals the Core Gene Toolbox for the Fungus-Insect Symbiosis.</title>
        <authorList>
            <person name="Wang Y."/>
            <person name="Stata M."/>
            <person name="Wang W."/>
            <person name="Stajich J.E."/>
            <person name="White M.M."/>
            <person name="Moncalvo J.M."/>
        </authorList>
    </citation>
    <scope>NUCLEOTIDE SEQUENCE [LARGE SCALE GENOMIC DNA]</scope>
    <source>
        <strain evidence="18 19">AUS-126-30</strain>
    </source>
</reference>
<evidence type="ECO:0000256" key="2">
    <source>
        <dbReference type="ARBA" id="ARBA00012543"/>
    </source>
</evidence>
<dbReference type="Pfam" id="PF08766">
    <property type="entry name" value="DEK_C"/>
    <property type="match status" value="1"/>
</dbReference>
<comment type="caution">
    <text evidence="12">Lacks conserved residue(s) required for the propagation of feature annotation.</text>
</comment>
<evidence type="ECO:0000256" key="4">
    <source>
        <dbReference type="ARBA" id="ARBA00022676"/>
    </source>
</evidence>
<dbReference type="GO" id="GO:0005886">
    <property type="term" value="C:plasma membrane"/>
    <property type="evidence" value="ECO:0007669"/>
    <property type="project" value="UniProtKB-SubCell"/>
</dbReference>
<organism evidence="18 19">
    <name type="scientific">Smittium angustum</name>
    <dbReference type="NCBI Taxonomy" id="133377"/>
    <lineage>
        <taxon>Eukaryota</taxon>
        <taxon>Fungi</taxon>
        <taxon>Fungi incertae sedis</taxon>
        <taxon>Zoopagomycota</taxon>
        <taxon>Kickxellomycotina</taxon>
        <taxon>Harpellomycetes</taxon>
        <taxon>Harpellales</taxon>
        <taxon>Legeriomycetaceae</taxon>
        <taxon>Smittium</taxon>
    </lineage>
</organism>
<feature type="domain" description="Myosin motor" evidence="16">
    <location>
        <begin position="1"/>
        <end position="597"/>
    </location>
</feature>
<keyword evidence="3" id="KW-1003">Cell membrane</keyword>
<dbReference type="SUPFAM" id="SSF109715">
    <property type="entry name" value="DEK C-terminal domain"/>
    <property type="match status" value="1"/>
</dbReference>
<evidence type="ECO:0000256" key="11">
    <source>
        <dbReference type="ARBA" id="ARBA00023180"/>
    </source>
</evidence>
<dbReference type="PROSITE" id="PS51456">
    <property type="entry name" value="MYOSIN_MOTOR"/>
    <property type="match status" value="1"/>
</dbReference>
<dbReference type="GO" id="GO:0031505">
    <property type="term" value="P:fungal-type cell wall organization"/>
    <property type="evidence" value="ECO:0007669"/>
    <property type="project" value="TreeGrafter"/>
</dbReference>
<dbReference type="PROSITE" id="PS50255">
    <property type="entry name" value="CYTOCHROME_B5_2"/>
    <property type="match status" value="1"/>
</dbReference>
<dbReference type="PROSITE" id="PS51998">
    <property type="entry name" value="DEK_C"/>
    <property type="match status" value="1"/>
</dbReference>
<feature type="region of interest" description="Disordered" evidence="13">
    <location>
        <begin position="1"/>
        <end position="147"/>
    </location>
</feature>
<dbReference type="Gene3D" id="3.10.120.10">
    <property type="entry name" value="Cytochrome b5-like heme/steroid binding domain"/>
    <property type="match status" value="1"/>
</dbReference>
<dbReference type="Proteomes" id="UP000245591">
    <property type="component" value="Unassembled WGS sequence"/>
</dbReference>
<dbReference type="GO" id="GO:0016459">
    <property type="term" value="C:myosin complex"/>
    <property type="evidence" value="ECO:0007669"/>
    <property type="project" value="UniProtKB-KW"/>
</dbReference>
<keyword evidence="7 14" id="KW-1133">Transmembrane helix</keyword>
<dbReference type="PANTHER" id="PTHR22914">
    <property type="entry name" value="CHITIN SYNTHASE"/>
    <property type="match status" value="1"/>
</dbReference>
<evidence type="ECO:0000256" key="5">
    <source>
        <dbReference type="ARBA" id="ARBA00022679"/>
    </source>
</evidence>
<evidence type="ECO:0000256" key="8">
    <source>
        <dbReference type="ARBA" id="ARBA00023123"/>
    </source>
</evidence>
<feature type="domain" description="Cytochrome b5 heme-binding" evidence="15">
    <location>
        <begin position="1121"/>
        <end position="1181"/>
    </location>
</feature>
<feature type="transmembrane region" description="Helical" evidence="14">
    <location>
        <begin position="1093"/>
        <end position="1117"/>
    </location>
</feature>
<dbReference type="GO" id="GO:0030428">
    <property type="term" value="C:cell septum"/>
    <property type="evidence" value="ECO:0007669"/>
    <property type="project" value="TreeGrafter"/>
</dbReference>
<dbReference type="GO" id="GO:0003779">
    <property type="term" value="F:actin binding"/>
    <property type="evidence" value="ECO:0007669"/>
    <property type="project" value="UniProtKB-KW"/>
</dbReference>
<evidence type="ECO:0000259" key="15">
    <source>
        <dbReference type="PROSITE" id="PS50255"/>
    </source>
</evidence>
<dbReference type="SUPFAM" id="SSF53448">
    <property type="entry name" value="Nucleotide-diphospho-sugar transferases"/>
    <property type="match status" value="1"/>
</dbReference>
<feature type="domain" description="DEK-C" evidence="17">
    <location>
        <begin position="2170"/>
        <end position="2225"/>
    </location>
</feature>